<organism evidence="1 2">
    <name type="scientific">Zoarces viviparus</name>
    <name type="common">Viviparous eelpout</name>
    <name type="synonym">Blennius viviparus</name>
    <dbReference type="NCBI Taxonomy" id="48416"/>
    <lineage>
        <taxon>Eukaryota</taxon>
        <taxon>Metazoa</taxon>
        <taxon>Chordata</taxon>
        <taxon>Craniata</taxon>
        <taxon>Vertebrata</taxon>
        <taxon>Euteleostomi</taxon>
        <taxon>Actinopterygii</taxon>
        <taxon>Neopterygii</taxon>
        <taxon>Teleostei</taxon>
        <taxon>Neoteleostei</taxon>
        <taxon>Acanthomorphata</taxon>
        <taxon>Eupercaria</taxon>
        <taxon>Perciformes</taxon>
        <taxon>Cottioidei</taxon>
        <taxon>Zoarcales</taxon>
        <taxon>Zoarcidae</taxon>
        <taxon>Zoarcinae</taxon>
        <taxon>Zoarces</taxon>
    </lineage>
</organism>
<name>A0AAW1E0Y3_ZOAVI</name>
<keyword evidence="2" id="KW-1185">Reference proteome</keyword>
<sequence>MISISGTLPVNPAAPHITSAAIAVSPVGCRCDEPPGCHPQMANELGFLSEGGITLDPEPQLLHSCSSPTSAAGTDGRTDGRMDGRIQVICKGSEF</sequence>
<evidence type="ECO:0000313" key="2">
    <source>
        <dbReference type="Proteomes" id="UP001488805"/>
    </source>
</evidence>
<protein>
    <submittedName>
        <fullName evidence="1">Uncharacterized protein</fullName>
    </submittedName>
</protein>
<accession>A0AAW1E0Y3</accession>
<comment type="caution">
    <text evidence="1">The sequence shown here is derived from an EMBL/GenBank/DDBJ whole genome shotgun (WGS) entry which is preliminary data.</text>
</comment>
<gene>
    <name evidence="1" type="ORF">VZT92_026432</name>
</gene>
<evidence type="ECO:0000313" key="1">
    <source>
        <dbReference type="EMBL" id="KAK9515823.1"/>
    </source>
</evidence>
<dbReference type="Proteomes" id="UP001488805">
    <property type="component" value="Unassembled WGS sequence"/>
</dbReference>
<reference evidence="1 2" key="1">
    <citation type="journal article" date="2024" name="Genome Biol. Evol.">
        <title>Chromosome-level genome assembly of the viviparous eelpout Zoarces viviparus.</title>
        <authorList>
            <person name="Fuhrmann N."/>
            <person name="Brasseur M.V."/>
            <person name="Bakowski C.E."/>
            <person name="Podsiadlowski L."/>
            <person name="Prost S."/>
            <person name="Krehenwinkel H."/>
            <person name="Mayer C."/>
        </authorList>
    </citation>
    <scope>NUCLEOTIDE SEQUENCE [LARGE SCALE GENOMIC DNA]</scope>
    <source>
        <strain evidence="1">NO-MEL_2022_Ind0_liver</strain>
    </source>
</reference>
<proteinExistence type="predicted"/>
<dbReference type="AlphaFoldDB" id="A0AAW1E0Y3"/>
<dbReference type="EMBL" id="JBCEZU010000586">
    <property type="protein sequence ID" value="KAK9515823.1"/>
    <property type="molecule type" value="Genomic_DNA"/>
</dbReference>